<feature type="compositionally biased region" description="Polar residues" evidence="2">
    <location>
        <begin position="342"/>
        <end position="352"/>
    </location>
</feature>
<dbReference type="PANTHER" id="PTHR21099">
    <property type="entry name" value="RAD201"/>
    <property type="match status" value="1"/>
</dbReference>
<feature type="compositionally biased region" description="Low complexity" evidence="2">
    <location>
        <begin position="295"/>
        <end position="306"/>
    </location>
</feature>
<feature type="compositionally biased region" description="Low complexity" evidence="2">
    <location>
        <begin position="51"/>
        <end position="61"/>
    </location>
</feature>
<feature type="region of interest" description="Disordered" evidence="2">
    <location>
        <begin position="23"/>
        <end position="66"/>
    </location>
</feature>
<evidence type="ECO:0000256" key="2">
    <source>
        <dbReference type="SAM" id="MobiDB-lite"/>
    </source>
</evidence>
<accession>A0A6A7B3N6</accession>
<feature type="compositionally biased region" description="Low complexity" evidence="2">
    <location>
        <begin position="504"/>
        <end position="521"/>
    </location>
</feature>
<dbReference type="Gene3D" id="4.10.1000.10">
    <property type="entry name" value="Zinc finger, CCCH-type"/>
    <property type="match status" value="1"/>
</dbReference>
<feature type="compositionally biased region" description="Polar residues" evidence="2">
    <location>
        <begin position="531"/>
        <end position="550"/>
    </location>
</feature>
<keyword evidence="1" id="KW-0863">Zinc-finger</keyword>
<gene>
    <name evidence="4" type="ORF">T440DRAFT_133385</name>
</gene>
<feature type="compositionally biased region" description="Polar residues" evidence="2">
    <location>
        <begin position="233"/>
        <end position="256"/>
    </location>
</feature>
<reference evidence="4" key="1">
    <citation type="submission" date="2020-01" db="EMBL/GenBank/DDBJ databases">
        <authorList>
            <consortium name="DOE Joint Genome Institute"/>
            <person name="Haridas S."/>
            <person name="Albert R."/>
            <person name="Binder M."/>
            <person name="Bloem J."/>
            <person name="Labutti K."/>
            <person name="Salamov A."/>
            <person name="Andreopoulos B."/>
            <person name="Baker S.E."/>
            <person name="Barry K."/>
            <person name="Bills G."/>
            <person name="Bluhm B.H."/>
            <person name="Cannon C."/>
            <person name="Castanera R."/>
            <person name="Culley D.E."/>
            <person name="Daum C."/>
            <person name="Ezra D."/>
            <person name="Gonzalez J.B."/>
            <person name="Henrissat B."/>
            <person name="Kuo A."/>
            <person name="Liang C."/>
            <person name="Lipzen A."/>
            <person name="Lutzoni F."/>
            <person name="Magnuson J."/>
            <person name="Mondo S."/>
            <person name="Nolan M."/>
            <person name="Ohm R."/>
            <person name="Pangilinan J."/>
            <person name="Park H.-J."/>
            <person name="Ramirez L."/>
            <person name="Alfaro M."/>
            <person name="Sun H."/>
            <person name="Tritt A."/>
            <person name="Yoshinaga Y."/>
            <person name="Zwiers L.-H."/>
            <person name="Turgeon B.G."/>
            <person name="Goodwin S.B."/>
            <person name="Spatafora J.W."/>
            <person name="Crous P.W."/>
            <person name="Grigoriev I.V."/>
        </authorList>
    </citation>
    <scope>NUCLEOTIDE SEQUENCE</scope>
    <source>
        <strain evidence="4">IPT5</strain>
    </source>
</reference>
<feature type="compositionally biased region" description="Polar residues" evidence="2">
    <location>
        <begin position="380"/>
        <end position="411"/>
    </location>
</feature>
<feature type="compositionally biased region" description="Basic and acidic residues" evidence="2">
    <location>
        <begin position="552"/>
        <end position="566"/>
    </location>
</feature>
<proteinExistence type="predicted"/>
<feature type="compositionally biased region" description="Polar residues" evidence="2">
    <location>
        <begin position="208"/>
        <end position="219"/>
    </location>
</feature>
<feature type="region of interest" description="Disordered" evidence="2">
    <location>
        <begin position="201"/>
        <end position="566"/>
    </location>
</feature>
<dbReference type="GO" id="GO:0008270">
    <property type="term" value="F:zinc ion binding"/>
    <property type="evidence" value="ECO:0007669"/>
    <property type="project" value="UniProtKB-KW"/>
</dbReference>
<evidence type="ECO:0000313" key="5">
    <source>
        <dbReference type="Proteomes" id="UP000799423"/>
    </source>
</evidence>
<organism evidence="4 5">
    <name type="scientific">Plenodomus tracheiphilus IPT5</name>
    <dbReference type="NCBI Taxonomy" id="1408161"/>
    <lineage>
        <taxon>Eukaryota</taxon>
        <taxon>Fungi</taxon>
        <taxon>Dikarya</taxon>
        <taxon>Ascomycota</taxon>
        <taxon>Pezizomycotina</taxon>
        <taxon>Dothideomycetes</taxon>
        <taxon>Pleosporomycetidae</taxon>
        <taxon>Pleosporales</taxon>
        <taxon>Pleosporineae</taxon>
        <taxon>Leptosphaeriaceae</taxon>
        <taxon>Plenodomus</taxon>
    </lineage>
</organism>
<keyword evidence="1" id="KW-0862">Zinc</keyword>
<keyword evidence="5" id="KW-1185">Reference proteome</keyword>
<evidence type="ECO:0000259" key="3">
    <source>
        <dbReference type="PROSITE" id="PS50103"/>
    </source>
</evidence>
<dbReference type="OrthoDB" id="20729at2759"/>
<keyword evidence="1" id="KW-0479">Metal-binding</keyword>
<dbReference type="GO" id="GO:0005634">
    <property type="term" value="C:nucleus"/>
    <property type="evidence" value="ECO:0007669"/>
    <property type="project" value="TreeGrafter"/>
</dbReference>
<dbReference type="Proteomes" id="UP000799423">
    <property type="component" value="Unassembled WGS sequence"/>
</dbReference>
<feature type="compositionally biased region" description="Polar residues" evidence="2">
    <location>
        <begin position="427"/>
        <end position="453"/>
    </location>
</feature>
<evidence type="ECO:0000256" key="1">
    <source>
        <dbReference type="PROSITE-ProRule" id="PRU00723"/>
    </source>
</evidence>
<evidence type="ECO:0000313" key="4">
    <source>
        <dbReference type="EMBL" id="KAF2849287.1"/>
    </source>
</evidence>
<dbReference type="AlphaFoldDB" id="A0A6A7B3N6"/>
<feature type="compositionally biased region" description="Polar residues" evidence="2">
    <location>
        <begin position="467"/>
        <end position="481"/>
    </location>
</feature>
<feature type="zinc finger region" description="C3H1-type" evidence="1">
    <location>
        <begin position="4"/>
        <end position="26"/>
    </location>
</feature>
<dbReference type="PANTHER" id="PTHR21099:SF2">
    <property type="entry name" value="SI:CH211-113E8.11"/>
    <property type="match status" value="1"/>
</dbReference>
<dbReference type="InterPro" id="IPR000571">
    <property type="entry name" value="Znf_CCCH"/>
</dbReference>
<name>A0A6A7B3N6_9PLEO</name>
<dbReference type="PROSITE" id="PS50103">
    <property type="entry name" value="ZF_C3H1"/>
    <property type="match status" value="1"/>
</dbReference>
<dbReference type="EMBL" id="MU006312">
    <property type="protein sequence ID" value="KAF2849287.1"/>
    <property type="molecule type" value="Genomic_DNA"/>
</dbReference>
<sequence length="607" mass="61716">MAPVCPHFLRGYCRYGSRCYNEHPSDQQDGRSNNNRFSGFSGGDSYRPAQNNASSNSPSGSRDQKPVASFSLNEADIKADLRERPLYPLSCYGPGKGAPRQLIEGPVEISPEELRLRYYTLLAAGDETTAKQEEAALGTKMEQQLKAISDDIPGAIKYIEDGANVHPNRIDLATGTASSTSSANAFGGISGAAANPFGKPSAPANPFATGSTAQPSAFGQASKPGFGQPAFGQPSNPAQSSSAFGQPSNPGQNASPFGQPPNPAKNASPFGAPSALGQKPSPFGQPSALGGAGAFGKPAFGASGFGQPSMPGVGSAFGQASSIGQASAFGQPSALGAGSGFGQTNALGQNPSPFAKPGFGQSGFGQTAQPGAAASPFGQAAQSGGASPFGQQAPSTQSPFAQPAAATQSAFGQPAQAAPSPFGQPAQPGTQASPFGQAAQQSQSVTNPFQQGRTEAPGDKVSPFASAASQPSLLDQSSKPNANPFGAPATQNGASPAANPFLKPQAPTASPAAGASGFGFQNQAAAPAVHVQTQSATPFTPQANTATSGNIDPKERFKEGKPEEYEGGKGRILEEIYRRVAQLGRFDENEDIPLTPPKCEWIVPMPV</sequence>
<protein>
    <recommendedName>
        <fullName evidence="3">C3H1-type domain-containing protein</fullName>
    </recommendedName>
</protein>
<feature type="domain" description="C3H1-type" evidence="3">
    <location>
        <begin position="4"/>
        <end position="26"/>
    </location>
</feature>
<feature type="compositionally biased region" description="Polar residues" evidence="2">
    <location>
        <begin position="318"/>
        <end position="330"/>
    </location>
</feature>